<evidence type="ECO:0000313" key="2">
    <source>
        <dbReference type="Proteomes" id="UP001271723"/>
    </source>
</evidence>
<keyword evidence="2" id="KW-1185">Reference proteome</keyword>
<dbReference type="EMBL" id="JARAVY010000001">
    <property type="protein sequence ID" value="MDX2907825.1"/>
    <property type="molecule type" value="Genomic_DNA"/>
</dbReference>
<proteinExistence type="predicted"/>
<name>A0ABU4KX02_9ACTN</name>
<evidence type="ECO:0000313" key="1">
    <source>
        <dbReference type="EMBL" id="MDX2907825.1"/>
    </source>
</evidence>
<dbReference type="RefSeq" id="WP_086763871.1">
    <property type="nucleotide sequence ID" value="NZ_JAGJBZ010000001.1"/>
</dbReference>
<reference evidence="1 2" key="1">
    <citation type="journal article" date="2023" name="Microb. Genom.">
        <title>Mesoterricola silvestris gen. nov., sp. nov., Mesoterricola sediminis sp. nov., Geothrix oryzae sp. nov., Geothrix edaphica sp. nov., Geothrix rubra sp. nov., and Geothrix limicola sp. nov., six novel members of Acidobacteriota isolated from soils.</title>
        <authorList>
            <person name="Weisberg A.J."/>
            <person name="Pearce E."/>
            <person name="Kramer C.G."/>
            <person name="Chang J.H."/>
            <person name="Clarke C.R."/>
        </authorList>
    </citation>
    <scope>NUCLEOTIDE SEQUENCE [LARGE SCALE GENOMIC DNA]</scope>
    <source>
        <strain evidence="1 2">NRRL_B-2795</strain>
    </source>
</reference>
<sequence>MTDVQSRQPTTPPTELPMLRAYRLWFEHTRKCTTGCKGTPKAQDGCEDGRQLWGTYRLARIGKTTTP</sequence>
<accession>A0ABU4KX02</accession>
<dbReference type="Proteomes" id="UP001271723">
    <property type="component" value="Unassembled WGS sequence"/>
</dbReference>
<comment type="caution">
    <text evidence="1">The sequence shown here is derived from an EMBL/GenBank/DDBJ whole genome shotgun (WGS) entry which is preliminary data.</text>
</comment>
<gene>
    <name evidence="1" type="ORF">PV517_03815</name>
</gene>
<organism evidence="1 2">
    <name type="scientific">Streptomyces griseiscabiei</name>
    <dbReference type="NCBI Taxonomy" id="2993540"/>
    <lineage>
        <taxon>Bacteria</taxon>
        <taxon>Bacillati</taxon>
        <taxon>Actinomycetota</taxon>
        <taxon>Actinomycetes</taxon>
        <taxon>Kitasatosporales</taxon>
        <taxon>Streptomycetaceae</taxon>
        <taxon>Streptomyces</taxon>
    </lineage>
</organism>
<protein>
    <submittedName>
        <fullName evidence="1">Uncharacterized protein</fullName>
    </submittedName>
</protein>